<evidence type="ECO:0000313" key="5">
    <source>
        <dbReference type="EMBL" id="KAJ7391223.1"/>
    </source>
</evidence>
<keyword evidence="6" id="KW-1185">Reference proteome</keyword>
<keyword evidence="2" id="KW-0808">Transferase</keyword>
<dbReference type="AlphaFoldDB" id="A0A9X0A1N6"/>
<dbReference type="GO" id="GO:0004674">
    <property type="term" value="F:protein serine/threonine kinase activity"/>
    <property type="evidence" value="ECO:0007669"/>
    <property type="project" value="UniProtKB-KW"/>
</dbReference>
<organism evidence="5 6">
    <name type="scientific">Desmophyllum pertusum</name>
    <dbReference type="NCBI Taxonomy" id="174260"/>
    <lineage>
        <taxon>Eukaryota</taxon>
        <taxon>Metazoa</taxon>
        <taxon>Cnidaria</taxon>
        <taxon>Anthozoa</taxon>
        <taxon>Hexacorallia</taxon>
        <taxon>Scleractinia</taxon>
        <taxon>Caryophylliina</taxon>
        <taxon>Caryophylliidae</taxon>
        <taxon>Desmophyllum</taxon>
    </lineage>
</organism>
<dbReference type="Gene3D" id="3.20.200.10">
    <property type="entry name" value="MHCK/EF2 kinase"/>
    <property type="match status" value="1"/>
</dbReference>
<keyword evidence="1" id="KW-0723">Serine/threonine-protein kinase</keyword>
<dbReference type="Pfam" id="PF02816">
    <property type="entry name" value="Alpha_kinase"/>
    <property type="match status" value="1"/>
</dbReference>
<protein>
    <recommendedName>
        <fullName evidence="4">Alpha-type protein kinase domain-containing protein</fullName>
    </recommendedName>
</protein>
<keyword evidence="3" id="KW-0418">Kinase</keyword>
<evidence type="ECO:0000256" key="2">
    <source>
        <dbReference type="ARBA" id="ARBA00022679"/>
    </source>
</evidence>
<dbReference type="EMBL" id="MU825407">
    <property type="protein sequence ID" value="KAJ7391223.1"/>
    <property type="molecule type" value="Genomic_DNA"/>
</dbReference>
<dbReference type="SUPFAM" id="SSF56112">
    <property type="entry name" value="Protein kinase-like (PK-like)"/>
    <property type="match status" value="1"/>
</dbReference>
<comment type="caution">
    <text evidence="5">The sequence shown here is derived from an EMBL/GenBank/DDBJ whole genome shotgun (WGS) entry which is preliminary data.</text>
</comment>
<name>A0A9X0A1N6_9CNID</name>
<feature type="domain" description="Alpha-type protein kinase" evidence="4">
    <location>
        <begin position="50"/>
        <end position="96"/>
    </location>
</feature>
<dbReference type="Proteomes" id="UP001163046">
    <property type="component" value="Unassembled WGS sequence"/>
</dbReference>
<evidence type="ECO:0000313" key="6">
    <source>
        <dbReference type="Proteomes" id="UP001163046"/>
    </source>
</evidence>
<sequence>MSGSHVLVDGLHGLHGLHASPACLPCWLAYCRHSVYQQYWQSLYTSQDCTDEEVLIEKAECLVHYSYDSSNRKLMIIDIQGSNYHLYDPEIATEEPMCADSYISVVAIFPPSTHLNKHISVISDHPGQTDSTQQKIQIFCTSDHTMPYVLSPAKKRWTSERNTDVHFRKFHFKTLKSLPGAGILKYLKEHAMDCTEWASSLTKTPEDKFPQPVAKQLANHLTKRRNNVSET</sequence>
<evidence type="ECO:0000259" key="4">
    <source>
        <dbReference type="Pfam" id="PF02816"/>
    </source>
</evidence>
<reference evidence="5" key="1">
    <citation type="submission" date="2023-01" db="EMBL/GenBank/DDBJ databases">
        <title>Genome assembly of the deep-sea coral Lophelia pertusa.</title>
        <authorList>
            <person name="Herrera S."/>
            <person name="Cordes E."/>
        </authorList>
    </citation>
    <scope>NUCLEOTIDE SEQUENCE</scope>
    <source>
        <strain evidence="5">USNM1676648</strain>
        <tissue evidence="5">Polyp</tissue>
    </source>
</reference>
<dbReference type="InterPro" id="IPR004166">
    <property type="entry name" value="a-kinase_dom"/>
</dbReference>
<dbReference type="InterPro" id="IPR011009">
    <property type="entry name" value="Kinase-like_dom_sf"/>
</dbReference>
<evidence type="ECO:0000256" key="1">
    <source>
        <dbReference type="ARBA" id="ARBA00022527"/>
    </source>
</evidence>
<gene>
    <name evidence="5" type="ORF">OS493_019354</name>
</gene>
<accession>A0A9X0A1N6</accession>
<proteinExistence type="predicted"/>
<dbReference type="GO" id="GO:0005524">
    <property type="term" value="F:ATP binding"/>
    <property type="evidence" value="ECO:0007669"/>
    <property type="project" value="InterPro"/>
</dbReference>
<evidence type="ECO:0000256" key="3">
    <source>
        <dbReference type="ARBA" id="ARBA00022777"/>
    </source>
</evidence>